<dbReference type="GO" id="GO:0005886">
    <property type="term" value="C:plasma membrane"/>
    <property type="evidence" value="ECO:0007669"/>
    <property type="project" value="UniProtKB-SubCell"/>
</dbReference>
<dbReference type="PATRIC" id="fig|1385369.3.peg.2"/>
<organism evidence="8 9">
    <name type="scientific">Skermanella stibiiresistens SB22</name>
    <dbReference type="NCBI Taxonomy" id="1385369"/>
    <lineage>
        <taxon>Bacteria</taxon>
        <taxon>Pseudomonadati</taxon>
        <taxon>Pseudomonadota</taxon>
        <taxon>Alphaproteobacteria</taxon>
        <taxon>Rhodospirillales</taxon>
        <taxon>Azospirillaceae</taxon>
        <taxon>Skermanella</taxon>
    </lineage>
</organism>
<feature type="transmembrane region" description="Helical" evidence="5">
    <location>
        <begin position="266"/>
        <end position="293"/>
    </location>
</feature>
<dbReference type="SUPFAM" id="SSF90123">
    <property type="entry name" value="ABC transporter transmembrane region"/>
    <property type="match status" value="1"/>
</dbReference>
<proteinExistence type="predicted"/>
<evidence type="ECO:0000256" key="2">
    <source>
        <dbReference type="ARBA" id="ARBA00022692"/>
    </source>
</evidence>
<dbReference type="PROSITE" id="PS50893">
    <property type="entry name" value="ABC_TRANSPORTER_2"/>
    <property type="match status" value="1"/>
</dbReference>
<evidence type="ECO:0000313" key="8">
    <source>
        <dbReference type="EMBL" id="EWY42370.1"/>
    </source>
</evidence>
<name>W9H7Y9_9PROT</name>
<sequence length="878" mass="98785">MEKSIFRFVLRYSTRQQVVVLVLTLLSFPFLYYSLELPKQIVNDAIGGQNFPKEFFGFEFEQVPYLMLLSGMFLVLVVINGVFKFRINTLKGRLGERMLRRLRYELYIRVLRFPLPRFRKVSQGEIIPMITAEVEPLGGFIGDSIALPVFQGGTLLVYLVFIFMQDPILGAAAVSLYPFQGWLIPRLQRKVNQLGKQRVRAMRQISDRIGESVSGVSEIHAHDTSAWHLADIAHRYGDVYDIRFEIFQRKFFIKFLNNFINQLTPFFFYSIGGYLVIKGSISFGSLVAVLAAYKDLAGPWKELLDYYQAKEDIRIKYEQVIEQFDVPELMPAALLASDADPNTRLTAPMVFSNVGFGEENGPKILDGVSCTLPLDGHTALVGGAGRDEFAMLAARLLMPTAGRIRVGDQDLSHLPEAVTGRRIAYVGQNSYMFTASLRDNLYYGLRHRPLTLEEGDDRAAERLRRAKEAKEAGNTDFSLDADWIDYVSAGCDGPESLRKRTLAILGMVDLADDVYRLGLNGTLENDTNEDVVTRILEARAALRAELAQPSMRSLVEIWHPERFNNNATVAENLLFGSPVGPVFSVDAMAENAYVLEVLQKVDLTRDFLTMGVQVARTMIELFADLPPGHQFFEQFSFISSEELPDFQPMVAKADKDGVDSLKPEEKRRMMALPFKLIPARHRLGLIDDGMERRLLEARHTFARDLPDSLRASVEFFVEDRYNTASTIQDNILFGKVAYGQAQTGGKVGRLVAQVIDELQLRETIQEIGLDHYVGVSGSRLSRVQRQKVALARALLKNPDLLVINEATAGLDGASQTRIHDAILEERKGKGVVWVLHRPSMARRFAQTLVLRSGQIAEHGSYQELDKPGTVMHELLAAE</sequence>
<protein>
    <submittedName>
        <fullName evidence="8">Multidrug transporter</fullName>
    </submittedName>
</protein>
<feature type="transmembrane region" description="Helical" evidence="5">
    <location>
        <begin position="63"/>
        <end position="83"/>
    </location>
</feature>
<evidence type="ECO:0000256" key="3">
    <source>
        <dbReference type="ARBA" id="ARBA00022989"/>
    </source>
</evidence>
<dbReference type="EMBL" id="AVFL01000001">
    <property type="protein sequence ID" value="EWY42370.1"/>
    <property type="molecule type" value="Genomic_DNA"/>
</dbReference>
<dbReference type="PANTHER" id="PTHR43394:SF1">
    <property type="entry name" value="ATP-BINDING CASSETTE SUB-FAMILY B MEMBER 10, MITOCHONDRIAL"/>
    <property type="match status" value="1"/>
</dbReference>
<evidence type="ECO:0000259" key="7">
    <source>
        <dbReference type="PROSITE" id="PS50929"/>
    </source>
</evidence>
<dbReference type="PROSITE" id="PS50929">
    <property type="entry name" value="ABC_TM1F"/>
    <property type="match status" value="1"/>
</dbReference>
<dbReference type="Gene3D" id="3.40.50.300">
    <property type="entry name" value="P-loop containing nucleotide triphosphate hydrolases"/>
    <property type="match status" value="2"/>
</dbReference>
<reference evidence="8 9" key="1">
    <citation type="submission" date="2013-08" db="EMBL/GenBank/DDBJ databases">
        <title>The genome sequence of Skermanella stibiiresistens.</title>
        <authorList>
            <person name="Zhu W."/>
            <person name="Wang G."/>
        </authorList>
    </citation>
    <scope>NUCLEOTIDE SEQUENCE [LARGE SCALE GENOMIC DNA]</scope>
    <source>
        <strain evidence="8 9">SB22</strain>
    </source>
</reference>
<dbReference type="Proteomes" id="UP000019486">
    <property type="component" value="Unassembled WGS sequence"/>
</dbReference>
<evidence type="ECO:0000313" key="9">
    <source>
        <dbReference type="Proteomes" id="UP000019486"/>
    </source>
</evidence>
<dbReference type="InterPro" id="IPR036640">
    <property type="entry name" value="ABC1_TM_sf"/>
</dbReference>
<keyword evidence="9" id="KW-1185">Reference proteome</keyword>
<dbReference type="GO" id="GO:0015421">
    <property type="term" value="F:ABC-type oligopeptide transporter activity"/>
    <property type="evidence" value="ECO:0007669"/>
    <property type="project" value="TreeGrafter"/>
</dbReference>
<keyword evidence="2 5" id="KW-0812">Transmembrane</keyword>
<feature type="domain" description="ABC transmembrane type-1" evidence="7">
    <location>
        <begin position="18"/>
        <end position="312"/>
    </location>
</feature>
<dbReference type="STRING" id="1385369.N825_00015"/>
<dbReference type="Pfam" id="PF00005">
    <property type="entry name" value="ABC_tran"/>
    <property type="match status" value="1"/>
</dbReference>
<dbReference type="RefSeq" id="WP_037445776.1">
    <property type="nucleotide sequence ID" value="NZ_AVFL01000001.1"/>
</dbReference>
<dbReference type="GO" id="GO:0016887">
    <property type="term" value="F:ATP hydrolysis activity"/>
    <property type="evidence" value="ECO:0007669"/>
    <property type="project" value="InterPro"/>
</dbReference>
<comment type="subcellular location">
    <subcellularLocation>
        <location evidence="1">Cell membrane</location>
        <topology evidence="1">Multi-pass membrane protein</topology>
    </subcellularLocation>
</comment>
<keyword evidence="3 5" id="KW-1133">Transmembrane helix</keyword>
<gene>
    <name evidence="8" type="ORF">N825_00015</name>
</gene>
<dbReference type="OrthoDB" id="9760920at2"/>
<dbReference type="InterPro" id="IPR039421">
    <property type="entry name" value="Type_1_exporter"/>
</dbReference>
<feature type="transmembrane region" description="Helical" evidence="5">
    <location>
        <begin position="18"/>
        <end position="35"/>
    </location>
</feature>
<evidence type="ECO:0000259" key="6">
    <source>
        <dbReference type="PROSITE" id="PS50893"/>
    </source>
</evidence>
<dbReference type="Pfam" id="PF00664">
    <property type="entry name" value="ABC_membrane"/>
    <property type="match status" value="1"/>
</dbReference>
<dbReference type="CDD" id="cd07346">
    <property type="entry name" value="ABC_6TM_exporters"/>
    <property type="match status" value="1"/>
</dbReference>
<keyword evidence="4 5" id="KW-0472">Membrane</keyword>
<dbReference type="InterPro" id="IPR003439">
    <property type="entry name" value="ABC_transporter-like_ATP-bd"/>
</dbReference>
<dbReference type="AlphaFoldDB" id="W9H7Y9"/>
<dbReference type="InterPro" id="IPR011527">
    <property type="entry name" value="ABC1_TM_dom"/>
</dbReference>
<dbReference type="InterPro" id="IPR027417">
    <property type="entry name" value="P-loop_NTPase"/>
</dbReference>
<evidence type="ECO:0000256" key="4">
    <source>
        <dbReference type="ARBA" id="ARBA00023136"/>
    </source>
</evidence>
<evidence type="ECO:0000256" key="1">
    <source>
        <dbReference type="ARBA" id="ARBA00004651"/>
    </source>
</evidence>
<accession>W9H7Y9</accession>
<dbReference type="PANTHER" id="PTHR43394">
    <property type="entry name" value="ATP-DEPENDENT PERMEASE MDL1, MITOCHONDRIAL"/>
    <property type="match status" value="1"/>
</dbReference>
<comment type="caution">
    <text evidence="8">The sequence shown here is derived from an EMBL/GenBank/DDBJ whole genome shotgun (WGS) entry which is preliminary data.</text>
</comment>
<dbReference type="Gene3D" id="1.20.1560.10">
    <property type="entry name" value="ABC transporter type 1, transmembrane domain"/>
    <property type="match status" value="1"/>
</dbReference>
<feature type="domain" description="ABC transporter" evidence="6">
    <location>
        <begin position="349"/>
        <end position="877"/>
    </location>
</feature>
<evidence type="ECO:0000256" key="5">
    <source>
        <dbReference type="SAM" id="Phobius"/>
    </source>
</evidence>
<dbReference type="SUPFAM" id="SSF52540">
    <property type="entry name" value="P-loop containing nucleoside triphosphate hydrolases"/>
    <property type="match status" value="1"/>
</dbReference>
<dbReference type="GO" id="GO:0005524">
    <property type="term" value="F:ATP binding"/>
    <property type="evidence" value="ECO:0007669"/>
    <property type="project" value="InterPro"/>
</dbReference>